<dbReference type="CDD" id="cd00293">
    <property type="entry name" value="USP-like"/>
    <property type="match status" value="1"/>
</dbReference>
<dbReference type="InterPro" id="IPR006015">
    <property type="entry name" value="Universal_stress_UspA"/>
</dbReference>
<dbReference type="PRINTS" id="PR01438">
    <property type="entry name" value="UNVRSLSTRESS"/>
</dbReference>
<evidence type="ECO:0000313" key="4">
    <source>
        <dbReference type="Proteomes" id="UP000308901"/>
    </source>
</evidence>
<dbReference type="SUPFAM" id="SSF52402">
    <property type="entry name" value="Adenine nucleotide alpha hydrolases-like"/>
    <property type="match status" value="1"/>
</dbReference>
<dbReference type="AlphaFoldDB" id="A0A5R8Y1C5"/>
<evidence type="ECO:0000256" key="1">
    <source>
        <dbReference type="ARBA" id="ARBA00008791"/>
    </source>
</evidence>
<dbReference type="Proteomes" id="UP000308901">
    <property type="component" value="Unassembled WGS sequence"/>
</dbReference>
<dbReference type="EMBL" id="VANU01000002">
    <property type="protein sequence ID" value="TLP39145.1"/>
    <property type="molecule type" value="Genomic_DNA"/>
</dbReference>
<organism evidence="3 4">
    <name type="scientific">Arcobacter arenosus</name>
    <dbReference type="NCBI Taxonomy" id="2576037"/>
    <lineage>
        <taxon>Bacteria</taxon>
        <taxon>Pseudomonadati</taxon>
        <taxon>Campylobacterota</taxon>
        <taxon>Epsilonproteobacteria</taxon>
        <taxon>Campylobacterales</taxon>
        <taxon>Arcobacteraceae</taxon>
        <taxon>Arcobacter</taxon>
    </lineage>
</organism>
<name>A0A5R8Y1C5_9BACT</name>
<dbReference type="RefSeq" id="WP_138151729.1">
    <property type="nucleotide sequence ID" value="NZ_VANU01000002.1"/>
</dbReference>
<dbReference type="Pfam" id="PF00582">
    <property type="entry name" value="Usp"/>
    <property type="match status" value="1"/>
</dbReference>
<dbReference type="OrthoDB" id="5393836at2"/>
<sequence length="277" mass="31095">MIYEKMFFPIGGGDELEERLYGAFLIAKYFNTRLEVLQSYYKTSKGIADGLLLPHDIHDSIEEVLRNRIESEKHEFLALVEKVKKDVGIVEDENLKIDLKIKEGVRSSMIELYSKISDIVITATPPSGIPTATFETITQRTGKPVIMFPRVMRKFSTDSIVIGWNNSPQSSRALTSSIPLLKMAKRVEIVTAGQFIEYGSLLEDMVEYLKLHGINATAKIIKTTMVPGEALLNHAIEGNFDMIVAGTHGHKGLRELMLGGTTRYFLENAHIPVFLSY</sequence>
<comment type="similarity">
    <text evidence="1">Belongs to the universal stress protein A family.</text>
</comment>
<dbReference type="PANTHER" id="PTHR46268:SF15">
    <property type="entry name" value="UNIVERSAL STRESS PROTEIN HP_0031"/>
    <property type="match status" value="1"/>
</dbReference>
<evidence type="ECO:0000259" key="2">
    <source>
        <dbReference type="Pfam" id="PF00582"/>
    </source>
</evidence>
<accession>A0A5R8Y1C5</accession>
<evidence type="ECO:0000313" key="3">
    <source>
        <dbReference type="EMBL" id="TLP39145.1"/>
    </source>
</evidence>
<keyword evidence="4" id="KW-1185">Reference proteome</keyword>
<comment type="caution">
    <text evidence="3">The sequence shown here is derived from an EMBL/GenBank/DDBJ whole genome shotgun (WGS) entry which is preliminary data.</text>
</comment>
<proteinExistence type="inferred from homology"/>
<protein>
    <submittedName>
        <fullName evidence="3">Universal stress protein</fullName>
    </submittedName>
</protein>
<gene>
    <name evidence="3" type="ORF">FDK22_04535</name>
</gene>
<feature type="domain" description="UspA" evidence="2">
    <location>
        <begin position="215"/>
        <end position="274"/>
    </location>
</feature>
<dbReference type="Gene3D" id="3.40.50.12370">
    <property type="match status" value="1"/>
</dbReference>
<dbReference type="PANTHER" id="PTHR46268">
    <property type="entry name" value="STRESS RESPONSE PROTEIN NHAX"/>
    <property type="match status" value="1"/>
</dbReference>
<dbReference type="InterPro" id="IPR006016">
    <property type="entry name" value="UspA"/>
</dbReference>
<reference evidence="3 4" key="1">
    <citation type="submission" date="2019-05" db="EMBL/GenBank/DDBJ databases">
        <title>Arcobacter sp. nov., isolated from sea sediment.</title>
        <authorList>
            <person name="Kim W."/>
        </authorList>
    </citation>
    <scope>NUCLEOTIDE SEQUENCE [LARGE SCALE GENOMIC DNA]</scope>
    <source>
        <strain evidence="3 4">CAU 1517</strain>
    </source>
</reference>